<keyword evidence="2" id="KW-1185">Reference proteome</keyword>
<evidence type="ECO:0000313" key="1">
    <source>
        <dbReference type="EMBL" id="RDB28725.1"/>
    </source>
</evidence>
<dbReference type="InParanoid" id="A0A369K7T0"/>
<reference evidence="1" key="1">
    <citation type="submission" date="2018-04" db="EMBL/GenBank/DDBJ databases">
        <title>Whole genome sequencing of Hypsizygus marmoreus.</title>
        <authorList>
            <person name="Choi I.-G."/>
            <person name="Min B."/>
            <person name="Kim J.-G."/>
            <person name="Kim S."/>
            <person name="Oh Y.-L."/>
            <person name="Kong W.-S."/>
            <person name="Park H."/>
            <person name="Jeong J."/>
            <person name="Song E.-S."/>
        </authorList>
    </citation>
    <scope>NUCLEOTIDE SEQUENCE [LARGE SCALE GENOMIC DNA]</scope>
    <source>
        <strain evidence="1">51987-8</strain>
    </source>
</reference>
<protein>
    <submittedName>
        <fullName evidence="1">Uncharacterized protein</fullName>
    </submittedName>
</protein>
<gene>
    <name evidence="1" type="ORF">Hypma_015979</name>
</gene>
<proteinExistence type="predicted"/>
<dbReference type="EMBL" id="LUEZ02000010">
    <property type="protein sequence ID" value="RDB28725.1"/>
    <property type="molecule type" value="Genomic_DNA"/>
</dbReference>
<evidence type="ECO:0000313" key="2">
    <source>
        <dbReference type="Proteomes" id="UP000076154"/>
    </source>
</evidence>
<comment type="caution">
    <text evidence="1">The sequence shown here is derived from an EMBL/GenBank/DDBJ whole genome shotgun (WGS) entry which is preliminary data.</text>
</comment>
<sequence>MKTPNVSQFRRRPCLEAELSQKRFFGSFPQVYSLRALSQSLPLLLSPPAPALLVSLRRLISFQLPPQHIVLVVPYDRLIFASFIQSSLPSLVVPPPRFRPGFFTSVRNGF</sequence>
<dbReference type="AlphaFoldDB" id="A0A369K7T0"/>
<name>A0A369K7T0_HYPMA</name>
<accession>A0A369K7T0</accession>
<dbReference type="Proteomes" id="UP000076154">
    <property type="component" value="Unassembled WGS sequence"/>
</dbReference>
<organism evidence="1 2">
    <name type="scientific">Hypsizygus marmoreus</name>
    <name type="common">White beech mushroom</name>
    <name type="synonym">Agaricus marmoreus</name>
    <dbReference type="NCBI Taxonomy" id="39966"/>
    <lineage>
        <taxon>Eukaryota</taxon>
        <taxon>Fungi</taxon>
        <taxon>Dikarya</taxon>
        <taxon>Basidiomycota</taxon>
        <taxon>Agaricomycotina</taxon>
        <taxon>Agaricomycetes</taxon>
        <taxon>Agaricomycetidae</taxon>
        <taxon>Agaricales</taxon>
        <taxon>Tricholomatineae</taxon>
        <taxon>Lyophyllaceae</taxon>
        <taxon>Hypsizygus</taxon>
    </lineage>
</organism>